<evidence type="ECO:0000256" key="3">
    <source>
        <dbReference type="ARBA" id="ARBA00023125"/>
    </source>
</evidence>
<gene>
    <name evidence="6" type="ORF">BN55_00645</name>
</gene>
<dbReference type="CDD" id="cd05466">
    <property type="entry name" value="PBP2_LTTR_substrate"/>
    <property type="match status" value="1"/>
</dbReference>
<dbReference type="RefSeq" id="WP_008470756.1">
    <property type="nucleotide sequence ID" value="NZ_AYZP01000002.1"/>
</dbReference>
<dbReference type="PANTHER" id="PTHR30126">
    <property type="entry name" value="HTH-TYPE TRANSCRIPTIONAL REGULATOR"/>
    <property type="match status" value="1"/>
</dbReference>
<evidence type="ECO:0000259" key="5">
    <source>
        <dbReference type="PROSITE" id="PS50931"/>
    </source>
</evidence>
<dbReference type="STRING" id="1423758.FC41_GL000946"/>
<comment type="caution">
    <text evidence="6">The sequence shown here is derived from an EMBL/GenBank/DDBJ whole genome shotgun (WGS) entry which is preliminary data.</text>
</comment>
<dbReference type="Pfam" id="PF03466">
    <property type="entry name" value="LysR_substrate"/>
    <property type="match status" value="1"/>
</dbReference>
<evidence type="ECO:0000256" key="1">
    <source>
        <dbReference type="ARBA" id="ARBA00009437"/>
    </source>
</evidence>
<dbReference type="GO" id="GO:0000976">
    <property type="term" value="F:transcription cis-regulatory region binding"/>
    <property type="evidence" value="ECO:0007669"/>
    <property type="project" value="TreeGrafter"/>
</dbReference>
<dbReference type="InterPro" id="IPR036390">
    <property type="entry name" value="WH_DNA-bd_sf"/>
</dbReference>
<protein>
    <submittedName>
        <fullName evidence="6">LysR substrate binding domain protein</fullName>
    </submittedName>
</protein>
<evidence type="ECO:0000313" key="6">
    <source>
        <dbReference type="EMBL" id="CCI81846.1"/>
    </source>
</evidence>
<evidence type="ECO:0000256" key="4">
    <source>
        <dbReference type="ARBA" id="ARBA00023163"/>
    </source>
</evidence>
<evidence type="ECO:0000313" key="7">
    <source>
        <dbReference type="Proteomes" id="UP000009320"/>
    </source>
</evidence>
<proteinExistence type="inferred from homology"/>
<dbReference type="SUPFAM" id="SSF53850">
    <property type="entry name" value="Periplasmic binding protein-like II"/>
    <property type="match status" value="1"/>
</dbReference>
<dbReference type="PATRIC" id="fig|1423758.3.peg.957"/>
<keyword evidence="3" id="KW-0238">DNA-binding</keyword>
<reference evidence="6 7" key="1">
    <citation type="submission" date="2012-06" db="EMBL/GenBank/DDBJ databases">
        <title>Draft Genome Sequence of Lactobacillus hominis Strain CRBIP 24.179T, isolated from human intestine.</title>
        <authorList>
            <person name="Cousin S."/>
            <person name="Ma L."/>
            <person name="Bizet C."/>
            <person name="Loux V."/>
            <person name="Bouchier C."/>
            <person name="Clermont D."/>
            <person name="Creno S."/>
        </authorList>
    </citation>
    <scope>NUCLEOTIDE SEQUENCE [LARGE SCALE GENOMIC DNA]</scope>
    <source>
        <strain evidence="7">CRBIP 24.179T</strain>
    </source>
</reference>
<dbReference type="GO" id="GO:0003700">
    <property type="term" value="F:DNA-binding transcription factor activity"/>
    <property type="evidence" value="ECO:0007669"/>
    <property type="project" value="InterPro"/>
</dbReference>
<accession>I7JUX5</accession>
<dbReference type="EMBL" id="CAKE01000010">
    <property type="protein sequence ID" value="CCI81846.1"/>
    <property type="molecule type" value="Genomic_DNA"/>
</dbReference>
<dbReference type="Pfam" id="PF00126">
    <property type="entry name" value="HTH_1"/>
    <property type="match status" value="1"/>
</dbReference>
<dbReference type="PROSITE" id="PS50931">
    <property type="entry name" value="HTH_LYSR"/>
    <property type="match status" value="1"/>
</dbReference>
<name>I7JUX5_9LACO</name>
<dbReference type="AlphaFoldDB" id="I7JUX5"/>
<sequence>MEIKDLKYFKKLVETKSYISTAKYFQVTQPAISAMIKRLEKEIGTKLVKQSNSRAQLVITPAGIVTYRQSKKILQIEKSILIEANRANQNNFRVGYSELAGRSWLPSVITQLNQGHLLAFIETHQDNSHSLEQHLRDGRYDAIVFSRLGDEKMPGIKITDFAKYQYELIVPSNSELAKKSEIDLFQIQNIPLIMRHQRFLSRIALDRIMSKTGFKPKKKLIVDSIDATAKLISSGMGVGYLMNVAVNNLPNVTAVPLLPSQRVYCYSSLGIRDDFIPNRIQQRCLDILLNK</sequence>
<dbReference type="GeneID" id="82847084"/>
<organism evidence="6 7">
    <name type="scientific">Lactobacillus hominis DSM 23910 = CRBIP 24.179</name>
    <dbReference type="NCBI Taxonomy" id="1423758"/>
    <lineage>
        <taxon>Bacteria</taxon>
        <taxon>Bacillati</taxon>
        <taxon>Bacillota</taxon>
        <taxon>Bacilli</taxon>
        <taxon>Lactobacillales</taxon>
        <taxon>Lactobacillaceae</taxon>
        <taxon>Lactobacillus</taxon>
    </lineage>
</organism>
<keyword evidence="7" id="KW-1185">Reference proteome</keyword>
<dbReference type="Gene3D" id="3.40.190.290">
    <property type="match status" value="1"/>
</dbReference>
<keyword evidence="4" id="KW-0804">Transcription</keyword>
<dbReference type="InterPro" id="IPR005119">
    <property type="entry name" value="LysR_subst-bd"/>
</dbReference>
<dbReference type="Proteomes" id="UP000009320">
    <property type="component" value="Unassembled WGS sequence"/>
</dbReference>
<dbReference type="PANTHER" id="PTHR30126:SF40">
    <property type="entry name" value="HTH-TYPE TRANSCRIPTIONAL REGULATOR GLTR"/>
    <property type="match status" value="1"/>
</dbReference>
<comment type="similarity">
    <text evidence="1">Belongs to the LysR transcriptional regulatory family.</text>
</comment>
<dbReference type="InterPro" id="IPR036388">
    <property type="entry name" value="WH-like_DNA-bd_sf"/>
</dbReference>
<dbReference type="eggNOG" id="COG0583">
    <property type="taxonomic scope" value="Bacteria"/>
</dbReference>
<dbReference type="OrthoDB" id="9803735at2"/>
<keyword evidence="2" id="KW-0805">Transcription regulation</keyword>
<evidence type="ECO:0000256" key="2">
    <source>
        <dbReference type="ARBA" id="ARBA00023015"/>
    </source>
</evidence>
<feature type="domain" description="HTH lysR-type" evidence="5">
    <location>
        <begin position="1"/>
        <end position="58"/>
    </location>
</feature>
<dbReference type="Gene3D" id="1.10.10.10">
    <property type="entry name" value="Winged helix-like DNA-binding domain superfamily/Winged helix DNA-binding domain"/>
    <property type="match status" value="1"/>
</dbReference>
<dbReference type="InterPro" id="IPR000847">
    <property type="entry name" value="LysR_HTH_N"/>
</dbReference>
<dbReference type="SUPFAM" id="SSF46785">
    <property type="entry name" value="Winged helix' DNA-binding domain"/>
    <property type="match status" value="1"/>
</dbReference>